<dbReference type="AlphaFoldDB" id="X0WGG2"/>
<reference evidence="1" key="1">
    <citation type="journal article" date="2014" name="Front. Microbiol.">
        <title>High frequency of phylogenetically diverse reductive dehalogenase-homologous genes in deep subseafloor sedimentary metagenomes.</title>
        <authorList>
            <person name="Kawai M."/>
            <person name="Futagami T."/>
            <person name="Toyoda A."/>
            <person name="Takaki Y."/>
            <person name="Nishi S."/>
            <person name="Hori S."/>
            <person name="Arai W."/>
            <person name="Tsubouchi T."/>
            <person name="Morono Y."/>
            <person name="Uchiyama I."/>
            <person name="Ito T."/>
            <person name="Fujiyama A."/>
            <person name="Inagaki F."/>
            <person name="Takami H."/>
        </authorList>
    </citation>
    <scope>NUCLEOTIDE SEQUENCE</scope>
    <source>
        <strain evidence="1">Expedition CK06-06</strain>
    </source>
</reference>
<proteinExistence type="predicted"/>
<gene>
    <name evidence="1" type="ORF">S01H1_39285</name>
</gene>
<dbReference type="PROSITE" id="PS50005">
    <property type="entry name" value="TPR"/>
    <property type="match status" value="1"/>
</dbReference>
<protein>
    <submittedName>
        <fullName evidence="1">Uncharacterized protein</fullName>
    </submittedName>
</protein>
<dbReference type="InterPro" id="IPR011990">
    <property type="entry name" value="TPR-like_helical_dom_sf"/>
</dbReference>
<sequence length="268" mass="31145">AEKAWKIIDSIMKKESIDEVTLERQYLPEVFDSEVLELSKDDGLPTLKPFILVYLGLKGIITKLYGNFLKLKKVEIDLDLISHLYSKINLYLEASKILEEIDQKKSKNFKKLYADAMIREGNIYFNKQEFERAASLYERAGQYSSKELSNKELVGEAFRLAINSWISAHQVEKAFKILENLDRDEVHNILKSLSEKIGAAAEFLVSNNKFELAKEQLYIAINKYQRETLSENKEYLTYKLTEILIQILKIQVDASEIYAAKYTYDEIE</sequence>
<dbReference type="SUPFAM" id="SSF48452">
    <property type="entry name" value="TPR-like"/>
    <property type="match status" value="1"/>
</dbReference>
<organism evidence="1">
    <name type="scientific">marine sediment metagenome</name>
    <dbReference type="NCBI Taxonomy" id="412755"/>
    <lineage>
        <taxon>unclassified sequences</taxon>
        <taxon>metagenomes</taxon>
        <taxon>ecological metagenomes</taxon>
    </lineage>
</organism>
<dbReference type="EMBL" id="BARS01024783">
    <property type="protein sequence ID" value="GAG11786.1"/>
    <property type="molecule type" value="Genomic_DNA"/>
</dbReference>
<name>X0WGG2_9ZZZZ</name>
<evidence type="ECO:0000313" key="1">
    <source>
        <dbReference type="EMBL" id="GAG11786.1"/>
    </source>
</evidence>
<comment type="caution">
    <text evidence="1">The sequence shown here is derived from an EMBL/GenBank/DDBJ whole genome shotgun (WGS) entry which is preliminary data.</text>
</comment>
<feature type="non-terminal residue" evidence="1">
    <location>
        <position position="268"/>
    </location>
</feature>
<accession>X0WGG2</accession>
<feature type="non-terminal residue" evidence="1">
    <location>
        <position position="1"/>
    </location>
</feature>
<dbReference type="InterPro" id="IPR019734">
    <property type="entry name" value="TPR_rpt"/>
</dbReference>